<dbReference type="GO" id="GO:0002161">
    <property type="term" value="F:aminoacyl-tRNA deacylase activity"/>
    <property type="evidence" value="ECO:0007669"/>
    <property type="project" value="InterPro"/>
</dbReference>
<evidence type="ECO:0000259" key="1">
    <source>
        <dbReference type="Pfam" id="PF04073"/>
    </source>
</evidence>
<evidence type="ECO:0000313" key="2">
    <source>
        <dbReference type="EMBL" id="QIN83596.1"/>
    </source>
</evidence>
<dbReference type="EMBL" id="CP045119">
    <property type="protein sequence ID" value="QIN83596.1"/>
    <property type="molecule type" value="Genomic_DNA"/>
</dbReference>
<name>A0A6G8QAU5_9ACTN</name>
<proteinExistence type="predicted"/>
<dbReference type="Proteomes" id="UP000501452">
    <property type="component" value="Chromosome"/>
</dbReference>
<dbReference type="PANTHER" id="PTHR30411">
    <property type="entry name" value="CYTOPLASMIC PROTEIN"/>
    <property type="match status" value="1"/>
</dbReference>
<accession>A0A6G8QAU5</accession>
<gene>
    <name evidence="2" type="ORF">GBA63_13835</name>
</gene>
<dbReference type="InterPro" id="IPR007214">
    <property type="entry name" value="YbaK/aa-tRNA-synth-assoc-dom"/>
</dbReference>
<dbReference type="Gene3D" id="3.90.960.10">
    <property type="entry name" value="YbaK/aminoacyl-tRNA synthetase-associated domain"/>
    <property type="match status" value="1"/>
</dbReference>
<dbReference type="CDD" id="cd04333">
    <property type="entry name" value="ProX_deacylase"/>
    <property type="match status" value="1"/>
</dbReference>
<dbReference type="PANTHER" id="PTHR30411:SF1">
    <property type="entry name" value="CYTOPLASMIC PROTEIN"/>
    <property type="match status" value="1"/>
</dbReference>
<feature type="domain" description="YbaK/aminoacyl-tRNA synthetase-associated" evidence="1">
    <location>
        <begin position="31"/>
        <end position="149"/>
    </location>
</feature>
<reference evidence="2 3" key="1">
    <citation type="submission" date="2019-10" db="EMBL/GenBank/DDBJ databases">
        <title>Rubrobacter sp nov SCSIO 52090 isolated from a deep-sea sediment in the South China Sea.</title>
        <authorList>
            <person name="Chen R.W."/>
        </authorList>
    </citation>
    <scope>NUCLEOTIDE SEQUENCE [LARGE SCALE GENOMIC DNA]</scope>
    <source>
        <strain evidence="2 3">SCSIO 52909</strain>
    </source>
</reference>
<dbReference type="AlphaFoldDB" id="A0A6G8QAU5"/>
<evidence type="ECO:0000313" key="3">
    <source>
        <dbReference type="Proteomes" id="UP000501452"/>
    </source>
</evidence>
<dbReference type="SUPFAM" id="SSF55826">
    <property type="entry name" value="YbaK/ProRS associated domain"/>
    <property type="match status" value="1"/>
</dbReference>
<dbReference type="InterPro" id="IPR036754">
    <property type="entry name" value="YbaK/aa-tRNA-synt-asso_dom_sf"/>
</dbReference>
<organism evidence="2 3">
    <name type="scientific">Rubrobacter tropicus</name>
    <dbReference type="NCBI Taxonomy" id="2653851"/>
    <lineage>
        <taxon>Bacteria</taxon>
        <taxon>Bacillati</taxon>
        <taxon>Actinomycetota</taxon>
        <taxon>Rubrobacteria</taxon>
        <taxon>Rubrobacterales</taxon>
        <taxon>Rubrobacteraceae</taxon>
        <taxon>Rubrobacter</taxon>
    </lineage>
</organism>
<dbReference type="Pfam" id="PF04073">
    <property type="entry name" value="tRNA_edit"/>
    <property type="match status" value="1"/>
</dbReference>
<dbReference type="KEGG" id="rub:GBA63_13835"/>
<protein>
    <submittedName>
        <fullName evidence="2">YbaK/EbsC family protein</fullName>
    </submittedName>
</protein>
<keyword evidence="3" id="KW-1185">Reference proteome</keyword>
<sequence length="160" mass="17128">MAYGDRESVRRVRAAVEERGLFPEFVELDQTARSAADAAAALGCRVEQIVKSLVFKGADTGGPVLVLASGPNRVGERRISDHLGEPVEKADAAFVREKTGFAIGGVPPLAHAETPVAFFDEDLLEQDEVWAAAGHTHVVFGLDPDDLQNITGARVVRVKP</sequence>
<dbReference type="RefSeq" id="WP_166177043.1">
    <property type="nucleotide sequence ID" value="NZ_CP045119.1"/>
</dbReference>